<accession>A0A0W0REY6</accession>
<dbReference type="OrthoDB" id="5644371at2"/>
<protein>
    <submittedName>
        <fullName evidence="1">Uncharacterized protein</fullName>
    </submittedName>
</protein>
<dbReference type="RefSeq" id="WP_058460680.1">
    <property type="nucleotide sequence ID" value="NZ_CAAAIY010000007.1"/>
</dbReference>
<evidence type="ECO:0000313" key="2">
    <source>
        <dbReference type="Proteomes" id="UP000054695"/>
    </source>
</evidence>
<reference evidence="1 2" key="1">
    <citation type="submission" date="2015-11" db="EMBL/GenBank/DDBJ databases">
        <title>Genomic analysis of 38 Legionella species identifies large and diverse effector repertoires.</title>
        <authorList>
            <person name="Burstein D."/>
            <person name="Amaro F."/>
            <person name="Zusman T."/>
            <person name="Lifshitz Z."/>
            <person name="Cohen O."/>
            <person name="Gilbert J.A."/>
            <person name="Pupko T."/>
            <person name="Shuman H.A."/>
            <person name="Segal G."/>
        </authorList>
    </citation>
    <scope>NUCLEOTIDE SEQUENCE [LARGE SCALE GENOMIC DNA]</scope>
    <source>
        <strain evidence="1 2">WIGA</strain>
    </source>
</reference>
<comment type="caution">
    <text evidence="1">The sequence shown here is derived from an EMBL/GenBank/DDBJ whole genome shotgun (WGS) entry which is preliminary data.</text>
</comment>
<evidence type="ECO:0000313" key="1">
    <source>
        <dbReference type="EMBL" id="KTC69619.1"/>
    </source>
</evidence>
<dbReference type="PATRIC" id="fig|447.4.peg.3346"/>
<organism evidence="1 2">
    <name type="scientific">Legionella bozemanae</name>
    <name type="common">Fluoribacter bozemanae</name>
    <dbReference type="NCBI Taxonomy" id="447"/>
    <lineage>
        <taxon>Bacteria</taxon>
        <taxon>Pseudomonadati</taxon>
        <taxon>Pseudomonadota</taxon>
        <taxon>Gammaproteobacteria</taxon>
        <taxon>Legionellales</taxon>
        <taxon>Legionellaceae</taxon>
        <taxon>Legionella</taxon>
    </lineage>
</organism>
<proteinExistence type="predicted"/>
<dbReference type="AlphaFoldDB" id="A0A0W0REY6"/>
<gene>
    <name evidence="1" type="ORF">Lboz_3135</name>
</gene>
<dbReference type="EMBL" id="LNXU01000045">
    <property type="protein sequence ID" value="KTC69619.1"/>
    <property type="molecule type" value="Genomic_DNA"/>
</dbReference>
<keyword evidence="2" id="KW-1185">Reference proteome</keyword>
<dbReference type="Proteomes" id="UP000054695">
    <property type="component" value="Unassembled WGS sequence"/>
</dbReference>
<name>A0A0W0REY6_LEGBO</name>
<sequence>METKFEMPLSDVELIANMMKFRVFIRTDNSSAIYFQPFDQYLVCPAEHMNLQTTAGSYRKYINSGFLSTFEFDHNEGLKAVNNYLNYACVHFIFIPAALCNQIDLTGGTSGLEKRGKITYPCKESGTAWKTPIRHQFLPQIFNTQGMSVAVPPGSNRYKFEYLLGGKWQPYAIYVTISKQVALEIAKKQYTDEAELWAELKNYHPYVIGSQNFAQYTRMLEQGEIAQTSQERWKALPYDRQQLLCFLFAVMQNRCYKEPVPENDIDMIYSLLHDIAPQIDLLLQQSPLLFDYLKLLESSIMLTQSQLVPHDDALNFLTKELKELLSFDLQMIKTLNSSVIADKVRMLQSFHKAFTAEHMFGQCIRRCESFHFQSSEIEELKVNTLNLIQEFYADPSLSERKISQLIEELSSSTKIVEEKLNEFLNRNYILTSGILLLENTDFKGPPGEQSIIFCLGEWYHQWVQRLDLSQGNLNLQKQAIYCEKIVDGLMALQKMYRSYKFNSSQFLHVFHDEVMHTINAVEMALQQDAGWDIGRYIYERTNMLLCLIGTQNNQNNKFFFLSSIQTTIDRLNEIKMPEVTMHTNGASA</sequence>